<sequence length="70" mass="6630">MVPGSSSFSIVLAAAVFSAGVEAKSGDPPGANGPAGRGVTPGAYGTTDGAVTPGAYGPTGGPLFKRMSTC</sequence>
<evidence type="ECO:0000256" key="2">
    <source>
        <dbReference type="SAM" id="SignalP"/>
    </source>
</evidence>
<keyword evidence="2" id="KW-0732">Signal</keyword>
<gene>
    <name evidence="3" type="ORF">Snoj_55230</name>
</gene>
<evidence type="ECO:0000313" key="3">
    <source>
        <dbReference type="EMBL" id="GHI71605.1"/>
    </source>
</evidence>
<accession>A0ABQ3STY2</accession>
<protein>
    <submittedName>
        <fullName evidence="3">Uncharacterized protein</fullName>
    </submittedName>
</protein>
<reference evidence="4" key="1">
    <citation type="submission" date="2023-07" db="EMBL/GenBank/DDBJ databases">
        <title>Whole genome shotgun sequence of Streptomyces nojiriensis NBRC 13794.</title>
        <authorList>
            <person name="Komaki H."/>
            <person name="Tamura T."/>
        </authorList>
    </citation>
    <scope>NUCLEOTIDE SEQUENCE [LARGE SCALE GENOMIC DNA]</scope>
    <source>
        <strain evidence="4">NBRC 13794</strain>
    </source>
</reference>
<dbReference type="Proteomes" id="UP000613974">
    <property type="component" value="Unassembled WGS sequence"/>
</dbReference>
<evidence type="ECO:0000313" key="4">
    <source>
        <dbReference type="Proteomes" id="UP000613974"/>
    </source>
</evidence>
<name>A0ABQ3STY2_9ACTN</name>
<feature type="signal peptide" evidence="2">
    <location>
        <begin position="1"/>
        <end position="23"/>
    </location>
</feature>
<organism evidence="3 4">
    <name type="scientific">Streptomyces nojiriensis</name>
    <dbReference type="NCBI Taxonomy" id="66374"/>
    <lineage>
        <taxon>Bacteria</taxon>
        <taxon>Bacillati</taxon>
        <taxon>Actinomycetota</taxon>
        <taxon>Actinomycetes</taxon>
        <taxon>Kitasatosporales</taxon>
        <taxon>Streptomycetaceae</taxon>
        <taxon>Streptomyces</taxon>
    </lineage>
</organism>
<evidence type="ECO:0000256" key="1">
    <source>
        <dbReference type="SAM" id="MobiDB-lite"/>
    </source>
</evidence>
<feature type="region of interest" description="Disordered" evidence="1">
    <location>
        <begin position="23"/>
        <end position="70"/>
    </location>
</feature>
<keyword evidence="4" id="KW-1185">Reference proteome</keyword>
<dbReference type="EMBL" id="BNEC01000005">
    <property type="protein sequence ID" value="GHI71605.1"/>
    <property type="molecule type" value="Genomic_DNA"/>
</dbReference>
<feature type="chain" id="PRO_5046141262" evidence="2">
    <location>
        <begin position="24"/>
        <end position="70"/>
    </location>
</feature>
<comment type="caution">
    <text evidence="3">The sequence shown here is derived from an EMBL/GenBank/DDBJ whole genome shotgun (WGS) entry which is preliminary data.</text>
</comment>
<proteinExistence type="predicted"/>